<keyword evidence="2" id="KW-1185">Reference proteome</keyword>
<dbReference type="Proteomes" id="UP001256588">
    <property type="component" value="Unassembled WGS sequence"/>
</dbReference>
<gene>
    <name evidence="1" type="ORF">J2W68_003309</name>
</gene>
<evidence type="ECO:0000313" key="1">
    <source>
        <dbReference type="EMBL" id="MDR7194561.1"/>
    </source>
</evidence>
<comment type="caution">
    <text evidence="1">The sequence shown here is derived from an EMBL/GenBank/DDBJ whole genome shotgun (WGS) entry which is preliminary data.</text>
</comment>
<evidence type="ECO:0000313" key="2">
    <source>
        <dbReference type="Proteomes" id="UP001256588"/>
    </source>
</evidence>
<sequence length="58" mass="6194">MTGGSHGSQAVGAAALPGVWRVLFSRAQFITLPLACMSQDMQQFIAQRIETRGGKNVC</sequence>
<name>A0ABU1Y2J9_9GAMM</name>
<proteinExistence type="predicted"/>
<reference evidence="1 2" key="1">
    <citation type="submission" date="2023-07" db="EMBL/GenBank/DDBJ databases">
        <title>Sorghum-associated microbial communities from plants grown in Nebraska, USA.</title>
        <authorList>
            <person name="Schachtman D."/>
        </authorList>
    </citation>
    <scope>NUCLEOTIDE SEQUENCE [LARGE SCALE GENOMIC DNA]</scope>
    <source>
        <strain evidence="1 2">4099</strain>
    </source>
</reference>
<protein>
    <submittedName>
        <fullName evidence="1">Uncharacterized protein</fullName>
    </submittedName>
</protein>
<organism evidence="1 2">
    <name type="scientific">Luteimonas terrae</name>
    <dbReference type="NCBI Taxonomy" id="1530191"/>
    <lineage>
        <taxon>Bacteria</taxon>
        <taxon>Pseudomonadati</taxon>
        <taxon>Pseudomonadota</taxon>
        <taxon>Gammaproteobacteria</taxon>
        <taxon>Lysobacterales</taxon>
        <taxon>Lysobacteraceae</taxon>
        <taxon>Luteimonas</taxon>
    </lineage>
</organism>
<accession>A0ABU1Y2J9</accession>
<dbReference type="EMBL" id="JAVDWO010000016">
    <property type="protein sequence ID" value="MDR7194561.1"/>
    <property type="molecule type" value="Genomic_DNA"/>
</dbReference>